<dbReference type="PANTHER" id="PTHR43918">
    <property type="entry name" value="ACETYLCHOLINESTERASE"/>
    <property type="match status" value="1"/>
</dbReference>
<dbReference type="Gene3D" id="3.40.50.1820">
    <property type="entry name" value="alpha/beta hydrolase"/>
    <property type="match status" value="1"/>
</dbReference>
<dbReference type="InterPro" id="IPR029058">
    <property type="entry name" value="AB_hydrolase_fold"/>
</dbReference>
<evidence type="ECO:0000256" key="6">
    <source>
        <dbReference type="ARBA" id="ARBA00023157"/>
    </source>
</evidence>
<dbReference type="GO" id="GO:0005615">
    <property type="term" value="C:extracellular space"/>
    <property type="evidence" value="ECO:0007669"/>
    <property type="project" value="TreeGrafter"/>
</dbReference>
<evidence type="ECO:0000256" key="1">
    <source>
        <dbReference type="ARBA" id="ARBA00005964"/>
    </source>
</evidence>
<keyword evidence="7" id="KW-0325">Glycoprotein</keyword>
<feature type="chain" id="PRO_5043974993" description="acetylcholinesterase" evidence="10">
    <location>
        <begin position="17"/>
        <end position="550"/>
    </location>
</feature>
<dbReference type="InterPro" id="IPR019819">
    <property type="entry name" value="Carboxylesterase_B_CS"/>
</dbReference>
<dbReference type="InterPro" id="IPR000997">
    <property type="entry name" value="Cholinesterase"/>
</dbReference>
<reference evidence="12" key="1">
    <citation type="submission" date="2024-05" db="EMBL/GenBank/DDBJ databases">
        <title>Expression and Characterization of Seven Acetylcholine esterases in the Spider Cupiennius salei.</title>
        <authorList>
            <person name="Liu H."/>
            <person name="Jang J."/>
            <person name="French A.S."/>
            <person name="Torkkeli P.H."/>
        </authorList>
    </citation>
    <scope>NUCLEOTIDE SEQUENCE</scope>
</reference>
<evidence type="ECO:0000256" key="2">
    <source>
        <dbReference type="ARBA" id="ARBA00013276"/>
    </source>
</evidence>
<dbReference type="GO" id="GO:0006581">
    <property type="term" value="P:acetylcholine catabolic process"/>
    <property type="evidence" value="ECO:0007669"/>
    <property type="project" value="TreeGrafter"/>
</dbReference>
<evidence type="ECO:0000256" key="10">
    <source>
        <dbReference type="SAM" id="SignalP"/>
    </source>
</evidence>
<evidence type="ECO:0000256" key="9">
    <source>
        <dbReference type="PIRSR" id="PIRSR600997-1"/>
    </source>
</evidence>
<keyword evidence="5" id="KW-0531">Neurotransmitter degradation</keyword>
<feature type="active site" description="Charge relay system" evidence="9">
    <location>
        <position position="452"/>
    </location>
</feature>
<evidence type="ECO:0000256" key="4">
    <source>
        <dbReference type="ARBA" id="ARBA00022801"/>
    </source>
</evidence>
<dbReference type="AlphaFoldDB" id="A0AAU7E4B0"/>
<dbReference type="GO" id="GO:0005886">
    <property type="term" value="C:plasma membrane"/>
    <property type="evidence" value="ECO:0007669"/>
    <property type="project" value="TreeGrafter"/>
</dbReference>
<sequence length="550" mass="61734">MHIFLFIAYLLRISSSELIIETTNGPIRSTLALSDDVEAFLGVPYAEPPTGDLRFAKPVPKKHWGEIYNASSLPPPCAQYSLGENYFLPDLTNMSEDCLYLNVWIPTSKPSSGLRPVIVYLHPGAFSAGSSNFRAHDGSHLSSRGDAVVVTINYRLGVFGYFLGYTEEANGNMGMYDQIMAIKWVKDNAKSFSGDPENVVLMGVSAGAMSVSGHMISPLSKNLFKKAIIQSGSIVHPLFLDDNPRLFKNSELVSSMVGCTNETLTLKDNPRLVVKCLKDKPKEDLIAAELVLLKSNFFNFFPRVNDEFLPKESVDLLREGKFRKDVDVLIGINKDEGALFLTLALPAYFGHYGINSVRVSRGTGTAIMRTAALLVTRSSSSELVNFYINKVENRTPDGYSKMIANILGDHIITCSTVFFADILSYKGNTVYFYKFGFRSPSTPVAEWMGTTHLDEVQYVFGNPYHANFTVEESELSHQLMDRWAAFAKKGNPNLPGKTPWLQYSYDHQQYLYFGQEEERILLKPSDRCEFWRKTFKSDFDSDTIQHIRNS</sequence>
<dbReference type="GO" id="GO:0003990">
    <property type="term" value="F:acetylcholinesterase activity"/>
    <property type="evidence" value="ECO:0007669"/>
    <property type="project" value="UniProtKB-EC"/>
</dbReference>
<accession>A0AAU7E4B0</accession>
<evidence type="ECO:0000256" key="5">
    <source>
        <dbReference type="ARBA" id="ARBA00022867"/>
    </source>
</evidence>
<dbReference type="FunFam" id="3.40.50.1820:FF:000029">
    <property type="entry name" value="Acetylcholinesterase"/>
    <property type="match status" value="1"/>
</dbReference>
<dbReference type="InterPro" id="IPR050654">
    <property type="entry name" value="AChE-related_enzymes"/>
</dbReference>
<feature type="domain" description="Carboxylesterase type B" evidence="11">
    <location>
        <begin position="18"/>
        <end position="531"/>
    </location>
</feature>
<comment type="catalytic activity">
    <reaction evidence="8">
        <text>acetylcholine + H2O = choline + acetate + H(+)</text>
        <dbReference type="Rhea" id="RHEA:17561"/>
        <dbReference type="ChEBI" id="CHEBI:15354"/>
        <dbReference type="ChEBI" id="CHEBI:15355"/>
        <dbReference type="ChEBI" id="CHEBI:15377"/>
        <dbReference type="ChEBI" id="CHEBI:15378"/>
        <dbReference type="ChEBI" id="CHEBI:30089"/>
        <dbReference type="EC" id="3.1.1.7"/>
    </reaction>
</comment>
<dbReference type="PANTHER" id="PTHR43918:SF4">
    <property type="entry name" value="CARBOXYLIC ESTER HYDROLASE"/>
    <property type="match status" value="1"/>
</dbReference>
<keyword evidence="4" id="KW-0378">Hydrolase</keyword>
<feature type="active site" description="Charge relay system" evidence="9">
    <location>
        <position position="336"/>
    </location>
</feature>
<keyword evidence="6" id="KW-1015">Disulfide bond</keyword>
<dbReference type="EC" id="3.1.1.7" evidence="2"/>
<dbReference type="SUPFAM" id="SSF53474">
    <property type="entry name" value="alpha/beta-Hydrolases"/>
    <property type="match status" value="1"/>
</dbReference>
<proteinExistence type="evidence at transcript level"/>
<evidence type="ECO:0000256" key="7">
    <source>
        <dbReference type="ARBA" id="ARBA00023180"/>
    </source>
</evidence>
<keyword evidence="3" id="KW-0719">Serine esterase</keyword>
<evidence type="ECO:0000313" key="12">
    <source>
        <dbReference type="EMBL" id="XBH24428.1"/>
    </source>
</evidence>
<comment type="similarity">
    <text evidence="1">Belongs to the type-B carboxylesterase/lipase family.</text>
</comment>
<evidence type="ECO:0000256" key="8">
    <source>
        <dbReference type="ARBA" id="ARBA00048484"/>
    </source>
</evidence>
<dbReference type="PROSITE" id="PS00941">
    <property type="entry name" value="CARBOXYLESTERASE_B_2"/>
    <property type="match status" value="1"/>
</dbReference>
<feature type="active site" description="Acyl-ester intermediate" evidence="9">
    <location>
        <position position="205"/>
    </location>
</feature>
<organism evidence="12">
    <name type="scientific">Cupiennius salei</name>
    <name type="common">American wandering spider</name>
    <dbReference type="NCBI Taxonomy" id="6928"/>
    <lineage>
        <taxon>Eukaryota</taxon>
        <taxon>Metazoa</taxon>
        <taxon>Ecdysozoa</taxon>
        <taxon>Arthropoda</taxon>
        <taxon>Chelicerata</taxon>
        <taxon>Arachnida</taxon>
        <taxon>Araneae</taxon>
        <taxon>Araneomorphae</taxon>
        <taxon>Entelegynae</taxon>
        <taxon>Lycosoidea</taxon>
        <taxon>Ctenidae</taxon>
        <taxon>Cupiennius</taxon>
    </lineage>
</organism>
<name>A0AAU7E4B0_CUPSA</name>
<dbReference type="EMBL" id="PP836382">
    <property type="protein sequence ID" value="XBH24428.1"/>
    <property type="molecule type" value="mRNA"/>
</dbReference>
<protein>
    <recommendedName>
        <fullName evidence="2">acetylcholinesterase</fullName>
        <ecNumber evidence="2">3.1.1.7</ecNumber>
    </recommendedName>
</protein>
<evidence type="ECO:0000256" key="3">
    <source>
        <dbReference type="ARBA" id="ARBA00022487"/>
    </source>
</evidence>
<keyword evidence="10" id="KW-0732">Signal</keyword>
<dbReference type="PRINTS" id="PR00878">
    <property type="entry name" value="CHOLNESTRASE"/>
</dbReference>
<feature type="signal peptide" evidence="10">
    <location>
        <begin position="1"/>
        <end position="16"/>
    </location>
</feature>
<dbReference type="InterPro" id="IPR002018">
    <property type="entry name" value="CarbesteraseB"/>
</dbReference>
<evidence type="ECO:0000259" key="11">
    <source>
        <dbReference type="Pfam" id="PF00135"/>
    </source>
</evidence>
<dbReference type="Pfam" id="PF00135">
    <property type="entry name" value="COesterase"/>
    <property type="match status" value="1"/>
</dbReference>
<dbReference type="GO" id="GO:0019695">
    <property type="term" value="P:choline metabolic process"/>
    <property type="evidence" value="ECO:0007669"/>
    <property type="project" value="TreeGrafter"/>
</dbReference>